<comment type="caution">
    <text evidence="10">The sequence shown here is derived from an EMBL/GenBank/DDBJ whole genome shotgun (WGS) entry which is preliminary data.</text>
</comment>
<accession>A0ABP0FS30</accession>
<comment type="similarity">
    <text evidence="2">Belongs to the chloride channel MCLC family.</text>
</comment>
<organism evidence="10 11">
    <name type="scientific">Clavelina lepadiformis</name>
    <name type="common">Light-bulb sea squirt</name>
    <name type="synonym">Ascidia lepadiformis</name>
    <dbReference type="NCBI Taxonomy" id="159417"/>
    <lineage>
        <taxon>Eukaryota</taxon>
        <taxon>Metazoa</taxon>
        <taxon>Chordata</taxon>
        <taxon>Tunicata</taxon>
        <taxon>Ascidiacea</taxon>
        <taxon>Aplousobranchia</taxon>
        <taxon>Clavelinidae</taxon>
        <taxon>Clavelina</taxon>
    </lineage>
</organism>
<keyword evidence="11" id="KW-1185">Reference proteome</keyword>
<sequence>MRFCGFIFLLTVSVSVSYCQEIPEDEWVDPGDMLTFDPVLKKNRKLPNDDQITDPAVRKGATEVRHQKQCPTCPDCPKCSEAVAQKCSCDSPSIISDSVEFESMFIKRLAAVFQRKLLDLGQPPDFTEYDLRVELDKRDWIILQDFIDDSSHISVQEVTEIIENSFKKVFPTHNDRQARWRWKFEDTFLIEVDGAIKFCVVLLLLVAILSFEVFSSISWLSQLKRFFVVMFLLSFIWTWRHQYQLAVAESMSSATNVPEHCKKSDHVHSFAEDVSNIARYYFSTGKDPCVKYHEAYINPILKVPPTKILAVTISGFVFEPLSHMGAAFSKTFNNMFAELPVQLWIPAFVFVIIAMLAAILLLTICFGYSWNLHLPFWSGIEIGPQRYIDNTPQMNQMLTDQRQQIETLQNFLQNIDQPLQNAPAIEAPPRQDNGWFSGLRRWFSRSPQTPSASPPSTEPSNTTDFPMPAPPPTSASLTSQGGTRAPNLSQQMQECPYPNFNPRTVSQPHLPYPPSPFIPAQQQPVHRSNSSPTSDADHSSFDGLRYRGTPRPCPVDTSEDSVYDGLENTHLGNPPPYSSRLDEAGDRRPTVHVGFARHVVDEQPPSYRDDNNETKPMVSAQTSAVTTTAEEDVDADNESTTSSVEVLSFDHNDDHL</sequence>
<evidence type="ECO:0000256" key="3">
    <source>
        <dbReference type="ARBA" id="ARBA00015571"/>
    </source>
</evidence>
<feature type="compositionally biased region" description="Polar residues" evidence="7">
    <location>
        <begin position="520"/>
        <end position="534"/>
    </location>
</feature>
<dbReference type="PANTHER" id="PTHR34093:SF1">
    <property type="entry name" value="CHLORIDE CHANNEL CLIC-LIKE PROTEIN 1"/>
    <property type="match status" value="1"/>
</dbReference>
<feature type="transmembrane region" description="Helical" evidence="8">
    <location>
        <begin position="195"/>
        <end position="214"/>
    </location>
</feature>
<keyword evidence="6 8" id="KW-0472">Membrane</keyword>
<evidence type="ECO:0000313" key="10">
    <source>
        <dbReference type="EMBL" id="CAK8681319.1"/>
    </source>
</evidence>
<keyword evidence="9" id="KW-0732">Signal</keyword>
<dbReference type="EMBL" id="CAWYQH010000079">
    <property type="protein sequence ID" value="CAK8681319.1"/>
    <property type="molecule type" value="Genomic_DNA"/>
</dbReference>
<evidence type="ECO:0000256" key="1">
    <source>
        <dbReference type="ARBA" id="ARBA00004141"/>
    </source>
</evidence>
<feature type="compositionally biased region" description="Low complexity" evidence="7">
    <location>
        <begin position="618"/>
        <end position="628"/>
    </location>
</feature>
<dbReference type="PANTHER" id="PTHR34093">
    <property type="entry name" value="CHLORIDE CHANNEL CLIC-LIKE PROTEIN 1"/>
    <property type="match status" value="1"/>
</dbReference>
<reference evidence="10 11" key="1">
    <citation type="submission" date="2024-02" db="EMBL/GenBank/DDBJ databases">
        <authorList>
            <person name="Daric V."/>
            <person name="Darras S."/>
        </authorList>
    </citation>
    <scope>NUCLEOTIDE SEQUENCE [LARGE SCALE GENOMIC DNA]</scope>
</reference>
<evidence type="ECO:0000256" key="9">
    <source>
        <dbReference type="SAM" id="SignalP"/>
    </source>
</evidence>
<evidence type="ECO:0000256" key="5">
    <source>
        <dbReference type="ARBA" id="ARBA00022989"/>
    </source>
</evidence>
<comment type="subcellular location">
    <subcellularLocation>
        <location evidence="1">Membrane</location>
        <topology evidence="1">Multi-pass membrane protein</topology>
    </subcellularLocation>
</comment>
<feature type="compositionally biased region" description="Polar residues" evidence="7">
    <location>
        <begin position="474"/>
        <end position="493"/>
    </location>
</feature>
<feature type="chain" id="PRO_5046020676" description="Chloride channel CLIC-like protein 1" evidence="9">
    <location>
        <begin position="20"/>
        <end position="656"/>
    </location>
</feature>
<gene>
    <name evidence="10" type="ORF">CVLEPA_LOCUS11533</name>
</gene>
<protein>
    <recommendedName>
        <fullName evidence="3">Chloride channel CLIC-like protein 1</fullName>
    </recommendedName>
</protein>
<dbReference type="InterPro" id="IPR009231">
    <property type="entry name" value="Chloride_chnl_CLIC-like"/>
</dbReference>
<feature type="transmembrane region" description="Helical" evidence="8">
    <location>
        <begin position="343"/>
        <end position="368"/>
    </location>
</feature>
<feature type="region of interest" description="Disordered" evidence="7">
    <location>
        <begin position="599"/>
        <end position="656"/>
    </location>
</feature>
<dbReference type="Proteomes" id="UP001642483">
    <property type="component" value="Unassembled WGS sequence"/>
</dbReference>
<keyword evidence="4 8" id="KW-0812">Transmembrane</keyword>
<proteinExistence type="inferred from homology"/>
<keyword evidence="5 8" id="KW-1133">Transmembrane helix</keyword>
<evidence type="ECO:0000256" key="6">
    <source>
        <dbReference type="ARBA" id="ARBA00023136"/>
    </source>
</evidence>
<evidence type="ECO:0000256" key="2">
    <source>
        <dbReference type="ARBA" id="ARBA00005944"/>
    </source>
</evidence>
<evidence type="ECO:0000256" key="7">
    <source>
        <dbReference type="SAM" id="MobiDB-lite"/>
    </source>
</evidence>
<evidence type="ECO:0000256" key="4">
    <source>
        <dbReference type="ARBA" id="ARBA00022692"/>
    </source>
</evidence>
<dbReference type="Pfam" id="PF05934">
    <property type="entry name" value="MCLC"/>
    <property type="match status" value="1"/>
</dbReference>
<evidence type="ECO:0000313" key="11">
    <source>
        <dbReference type="Proteomes" id="UP001642483"/>
    </source>
</evidence>
<name>A0ABP0FS30_CLALP</name>
<feature type="signal peptide" evidence="9">
    <location>
        <begin position="1"/>
        <end position="19"/>
    </location>
</feature>
<evidence type="ECO:0000256" key="8">
    <source>
        <dbReference type="SAM" id="Phobius"/>
    </source>
</evidence>
<feature type="region of interest" description="Disordered" evidence="7">
    <location>
        <begin position="445"/>
        <end position="584"/>
    </location>
</feature>